<feature type="compositionally biased region" description="Polar residues" evidence="1">
    <location>
        <begin position="69"/>
        <end position="87"/>
    </location>
</feature>
<evidence type="ECO:0000313" key="3">
    <source>
        <dbReference type="Proteomes" id="UP000235388"/>
    </source>
</evidence>
<gene>
    <name evidence="2" type="ORF">PCANC_14521</name>
</gene>
<proteinExistence type="predicted"/>
<accession>A0A2N5SQJ2</accession>
<reference evidence="2 3" key="1">
    <citation type="submission" date="2017-11" db="EMBL/GenBank/DDBJ databases">
        <title>De novo assembly and phasing of dikaryotic genomes from two isolates of Puccinia coronata f. sp. avenae, the causal agent of oat crown rust.</title>
        <authorList>
            <person name="Miller M.E."/>
            <person name="Zhang Y."/>
            <person name="Omidvar V."/>
            <person name="Sperschneider J."/>
            <person name="Schwessinger B."/>
            <person name="Raley C."/>
            <person name="Palmer J.M."/>
            <person name="Garnica D."/>
            <person name="Upadhyaya N."/>
            <person name="Rathjen J."/>
            <person name="Taylor J.M."/>
            <person name="Park R.F."/>
            <person name="Dodds P.N."/>
            <person name="Hirsch C.D."/>
            <person name="Kianian S.F."/>
            <person name="Figueroa M."/>
        </authorList>
    </citation>
    <scope>NUCLEOTIDE SEQUENCE [LARGE SCALE GENOMIC DNA]</scope>
    <source>
        <strain evidence="2">12NC29</strain>
    </source>
</reference>
<feature type="compositionally biased region" description="Polar residues" evidence="1">
    <location>
        <begin position="113"/>
        <end position="131"/>
    </location>
</feature>
<feature type="compositionally biased region" description="Polar residues" evidence="1">
    <location>
        <begin position="219"/>
        <end position="244"/>
    </location>
</feature>
<sequence length="244" mass="26250">MSHNNNSVEPSSQAASQLPHINTQAPTFTAQQVEEIVSAALSRQASSKAPVFQEIHKELKELKLRDTSNRNPNQSPNQAAPRQPLSSIACTQPKTVVNKRAQVLAQADKASERQQSLWTQSEPPATSTSKTPDWEDCGTHGGLGVRCDPMTTHTGTTRTKSPRVAWNRHVASLVPYRSQDAAVSVLALVAGPRVIPDSLKASRADPLRVYPGSGLIAQGSKSSMQDGQRAPSTSKQSPYQASAR</sequence>
<protein>
    <submittedName>
        <fullName evidence="2">Uncharacterized protein</fullName>
    </submittedName>
</protein>
<evidence type="ECO:0000256" key="1">
    <source>
        <dbReference type="SAM" id="MobiDB-lite"/>
    </source>
</evidence>
<comment type="caution">
    <text evidence="2">The sequence shown here is derived from an EMBL/GenBank/DDBJ whole genome shotgun (WGS) entry which is preliminary data.</text>
</comment>
<feature type="region of interest" description="Disordered" evidence="1">
    <location>
        <begin position="107"/>
        <end position="143"/>
    </location>
</feature>
<evidence type="ECO:0000313" key="2">
    <source>
        <dbReference type="EMBL" id="PLW15525.1"/>
    </source>
</evidence>
<organism evidence="2 3">
    <name type="scientific">Puccinia coronata f. sp. avenae</name>
    <dbReference type="NCBI Taxonomy" id="200324"/>
    <lineage>
        <taxon>Eukaryota</taxon>
        <taxon>Fungi</taxon>
        <taxon>Dikarya</taxon>
        <taxon>Basidiomycota</taxon>
        <taxon>Pucciniomycotina</taxon>
        <taxon>Pucciniomycetes</taxon>
        <taxon>Pucciniales</taxon>
        <taxon>Pucciniaceae</taxon>
        <taxon>Puccinia</taxon>
    </lineage>
</organism>
<dbReference type="Proteomes" id="UP000235388">
    <property type="component" value="Unassembled WGS sequence"/>
</dbReference>
<feature type="region of interest" description="Disordered" evidence="1">
    <location>
        <begin position="1"/>
        <end position="26"/>
    </location>
</feature>
<feature type="region of interest" description="Disordered" evidence="1">
    <location>
        <begin position="60"/>
        <end position="87"/>
    </location>
</feature>
<dbReference type="EMBL" id="PGCJ01000893">
    <property type="protein sequence ID" value="PLW15525.1"/>
    <property type="molecule type" value="Genomic_DNA"/>
</dbReference>
<keyword evidence="3" id="KW-1185">Reference proteome</keyword>
<dbReference type="AlphaFoldDB" id="A0A2N5SQJ2"/>
<feature type="region of interest" description="Disordered" evidence="1">
    <location>
        <begin position="203"/>
        <end position="244"/>
    </location>
</feature>
<name>A0A2N5SQJ2_9BASI</name>